<name>A0AAV5B140_9FLAO</name>
<gene>
    <name evidence="3" type="ORF">RCZ15_23550</name>
    <name evidence="4" type="ORF">RCZ16_26020</name>
</gene>
<organism evidence="3 5">
    <name type="scientific">Capnocytophaga catalasegens</name>
    <dbReference type="NCBI Taxonomy" id="1004260"/>
    <lineage>
        <taxon>Bacteria</taxon>
        <taxon>Pseudomonadati</taxon>
        <taxon>Bacteroidota</taxon>
        <taxon>Flavobacteriia</taxon>
        <taxon>Flavobacteriales</taxon>
        <taxon>Flavobacteriaceae</taxon>
        <taxon>Capnocytophaga</taxon>
    </lineage>
</organism>
<feature type="transmembrane region" description="Helical" evidence="2">
    <location>
        <begin position="7"/>
        <end position="26"/>
    </location>
</feature>
<dbReference type="Proteomes" id="UP001207736">
    <property type="component" value="Unassembled WGS sequence"/>
</dbReference>
<keyword evidence="6" id="KW-1185">Reference proteome</keyword>
<dbReference type="Proteomes" id="UP001208692">
    <property type="component" value="Unassembled WGS sequence"/>
</dbReference>
<proteinExistence type="predicted"/>
<feature type="region of interest" description="Disordered" evidence="1">
    <location>
        <begin position="837"/>
        <end position="861"/>
    </location>
</feature>
<evidence type="ECO:0000313" key="3">
    <source>
        <dbReference type="EMBL" id="GJM51382.1"/>
    </source>
</evidence>
<dbReference type="AlphaFoldDB" id="A0AAV5B140"/>
<evidence type="ECO:0008006" key="7">
    <source>
        <dbReference type="Google" id="ProtNLM"/>
    </source>
</evidence>
<dbReference type="GO" id="GO:0090313">
    <property type="term" value="P:regulation of protein targeting to membrane"/>
    <property type="evidence" value="ECO:0007669"/>
    <property type="project" value="TreeGrafter"/>
</dbReference>
<feature type="region of interest" description="Disordered" evidence="1">
    <location>
        <begin position="522"/>
        <end position="541"/>
    </location>
</feature>
<dbReference type="EMBL" id="BQKA01000052">
    <property type="protein sequence ID" value="GJM51382.1"/>
    <property type="molecule type" value="Genomic_DNA"/>
</dbReference>
<evidence type="ECO:0000313" key="6">
    <source>
        <dbReference type="Proteomes" id="UP001208692"/>
    </source>
</evidence>
<dbReference type="InterPro" id="IPR052894">
    <property type="entry name" value="AsmA-related"/>
</dbReference>
<protein>
    <recommendedName>
        <fullName evidence="7">AsmA family protein</fullName>
    </recommendedName>
</protein>
<evidence type="ECO:0000313" key="5">
    <source>
        <dbReference type="Proteomes" id="UP001207736"/>
    </source>
</evidence>
<dbReference type="PANTHER" id="PTHR30441:SF8">
    <property type="entry name" value="DUF748 DOMAIN-CONTAINING PROTEIN"/>
    <property type="match status" value="1"/>
</dbReference>
<accession>A0AAV5B140</accession>
<keyword evidence="2" id="KW-0812">Transmembrane</keyword>
<comment type="caution">
    <text evidence="3">The sequence shown here is derived from an EMBL/GenBank/DDBJ whole genome shotgun (WGS) entry which is preliminary data.</text>
</comment>
<dbReference type="GO" id="GO:0005886">
    <property type="term" value="C:plasma membrane"/>
    <property type="evidence" value="ECO:0007669"/>
    <property type="project" value="TreeGrafter"/>
</dbReference>
<evidence type="ECO:0000256" key="2">
    <source>
        <dbReference type="SAM" id="Phobius"/>
    </source>
</evidence>
<evidence type="ECO:0000313" key="4">
    <source>
        <dbReference type="EMBL" id="GJM54286.1"/>
    </source>
</evidence>
<reference evidence="3 6" key="1">
    <citation type="submission" date="2021-11" db="EMBL/GenBank/DDBJ databases">
        <title>Draft genome sequence of Capnocytophaga sp. strain KC07075 isolated from cat oral cavity.</title>
        <authorList>
            <person name="Suzuki M."/>
            <person name="Imaoka K."/>
            <person name="Kimura M."/>
            <person name="Morikawa S."/>
            <person name="Maeda K."/>
        </authorList>
    </citation>
    <scope>NUCLEOTIDE SEQUENCE</scope>
    <source>
        <strain evidence="3">KC07075</strain>
        <strain evidence="4 6">KC07079</strain>
    </source>
</reference>
<keyword evidence="2" id="KW-1133">Transmembrane helix</keyword>
<dbReference type="EMBL" id="BQKB01000085">
    <property type="protein sequence ID" value="GJM54286.1"/>
    <property type="molecule type" value="Genomic_DNA"/>
</dbReference>
<dbReference type="RefSeq" id="WP_264847729.1">
    <property type="nucleotide sequence ID" value="NZ_BPMA01000071.1"/>
</dbReference>
<sequence>MKKFLKISGIIFLILIIILVSAPFLFRNTIKTKILKAVNESINAQVAFDNVSLNFLKNFPNATIALEKLSVINNAPFQGDTLVYAKYLSLKVNLKDIVFKAENEPYKLLGFALEDALVNIRMNNDGKGNFDIAKPSDSPEEESSNFALNIKEYSVDNLRFSFRDDSSKMVITLDSIFHKGNGDFANQQLDLTTTTKTKVSFLSDNTYFMKNIPISLDAVLGIDLDNQKYTFKDNKALINRLALEFDGFLQLLENGQKYDLTFKTPTSSFENFLALIPEAYTKSISGVKTSGNFEVNGKINGTYSETTFPKLDIRMYSQKASFKYPDLPKSVKNIDIDVKIGNDTEVLDDTYVNINALSFSIDEDSFAGKAKITNLIKNPNIVADIKGIINLENIKKAYPVKMDLDLKGILKANISTQFDMASVEKEKYENIKNSGEASLEKFVYSGAGFVQPFHIDKAALSFNTAKIQLTELSARTGKTDLNLKGGLDNFYGFMFRKEVLKGNFSLNSNLIAVNDFMQKEEATTSEKELNEKPSEKKTQTTTSEAIKVPAFLDCSFEASAKTVVYDNLNLKNVSGKLIIKDEKITLQNLKTDLFGGQIAVLGDVSTKETKPTFNMKLDISKLNIVESFSQIKMLEKIAPVAKVIQGLFNSDISVSGSLNPDMSPDLNSIKGGLTASLQNAQVNESGSPLISSLNSQFPKLNIAGLKLNDLKTHLSFDNGRVNIQPFNINIGKGASIKIGGSHGFDQSINYNLVLDIPPSMLGKDAEQLISKLSATEQQKLQNIPVSVSLTGDFAKPKVSADMKSVVTNLTQQIAQGQANKLIDQGIDKGLDALGKILGGNKTEDTNSTTKTDSTRTEQKNQVKKAVGNLLGGFLNRKKDTTSKK</sequence>
<evidence type="ECO:0000256" key="1">
    <source>
        <dbReference type="SAM" id="MobiDB-lite"/>
    </source>
</evidence>
<feature type="compositionally biased region" description="Basic and acidic residues" evidence="1">
    <location>
        <begin position="522"/>
        <end position="538"/>
    </location>
</feature>
<keyword evidence="2" id="KW-0472">Membrane</keyword>
<dbReference type="PANTHER" id="PTHR30441">
    <property type="entry name" value="DUF748 DOMAIN-CONTAINING PROTEIN"/>
    <property type="match status" value="1"/>
</dbReference>